<dbReference type="Proteomes" id="UP001230207">
    <property type="component" value="Unassembled WGS sequence"/>
</dbReference>
<dbReference type="SMART" id="SM00342">
    <property type="entry name" value="HTH_ARAC"/>
    <property type="match status" value="1"/>
</dbReference>
<evidence type="ECO:0000259" key="4">
    <source>
        <dbReference type="PROSITE" id="PS01124"/>
    </source>
</evidence>
<evidence type="ECO:0000256" key="1">
    <source>
        <dbReference type="ARBA" id="ARBA00023015"/>
    </source>
</evidence>
<dbReference type="SUPFAM" id="SSF46689">
    <property type="entry name" value="Homeodomain-like"/>
    <property type="match status" value="2"/>
</dbReference>
<evidence type="ECO:0000313" key="6">
    <source>
        <dbReference type="Proteomes" id="UP001230207"/>
    </source>
</evidence>
<dbReference type="InterPro" id="IPR009057">
    <property type="entry name" value="Homeodomain-like_sf"/>
</dbReference>
<evidence type="ECO:0000256" key="3">
    <source>
        <dbReference type="ARBA" id="ARBA00023163"/>
    </source>
</evidence>
<evidence type="ECO:0000313" key="5">
    <source>
        <dbReference type="EMBL" id="MDQ0322597.1"/>
    </source>
</evidence>
<organism evidence="5 6">
    <name type="scientific">Pararhizobium capsulatum DSM 1112</name>
    <dbReference type="NCBI Taxonomy" id="1121113"/>
    <lineage>
        <taxon>Bacteria</taxon>
        <taxon>Pseudomonadati</taxon>
        <taxon>Pseudomonadota</taxon>
        <taxon>Alphaproteobacteria</taxon>
        <taxon>Hyphomicrobiales</taxon>
        <taxon>Rhizobiaceae</taxon>
        <taxon>Rhizobium/Agrobacterium group</taxon>
        <taxon>Pararhizobium</taxon>
    </lineage>
</organism>
<dbReference type="Gene3D" id="1.10.10.60">
    <property type="entry name" value="Homeodomain-like"/>
    <property type="match status" value="2"/>
</dbReference>
<sequence>MVTVSTKGPASSRDSFGCPFSKLYKDQTLSGGNLKLFRKGTLDLRLEQVETSASDRGFLVGISTQGGHSRRIFHEHHAVDHQFEENSIYIRNLAEDYRADLSGPFDFLLLEISPKALTRIAEEADLGSVNGFSGEINGLSGMTGSKDPVLANLARALIPAFERPEEASALFIDQMATAIGTYLVHQYGGKHPALGARSRKLSRSHESLAKNILLENLDGNISISEVAGACRLSRGYFIKAFRETTGQTPYQWLLNERIRRACEMLQQPEMPLAEVAIACGFADQSHFTRVFANIIGATPGNWRRGALL</sequence>
<evidence type="ECO:0000256" key="2">
    <source>
        <dbReference type="ARBA" id="ARBA00023125"/>
    </source>
</evidence>
<accession>A0ABU0C0I0</accession>
<dbReference type="PROSITE" id="PS01124">
    <property type="entry name" value="HTH_ARAC_FAMILY_2"/>
    <property type="match status" value="1"/>
</dbReference>
<dbReference type="PRINTS" id="PR00032">
    <property type="entry name" value="HTHARAC"/>
</dbReference>
<keyword evidence="2" id="KW-0238">DNA-binding</keyword>
<dbReference type="InterPro" id="IPR020449">
    <property type="entry name" value="Tscrpt_reg_AraC-type_HTH"/>
</dbReference>
<dbReference type="PANTHER" id="PTHR46796">
    <property type="entry name" value="HTH-TYPE TRANSCRIPTIONAL ACTIVATOR RHAS-RELATED"/>
    <property type="match status" value="1"/>
</dbReference>
<keyword evidence="6" id="KW-1185">Reference proteome</keyword>
<gene>
    <name evidence="5" type="ORF">QO002_004803</name>
</gene>
<dbReference type="Pfam" id="PF12833">
    <property type="entry name" value="HTH_18"/>
    <property type="match status" value="1"/>
</dbReference>
<dbReference type="InterPro" id="IPR050204">
    <property type="entry name" value="AraC_XylS_family_regulators"/>
</dbReference>
<dbReference type="PROSITE" id="PS00041">
    <property type="entry name" value="HTH_ARAC_FAMILY_1"/>
    <property type="match status" value="1"/>
</dbReference>
<dbReference type="EMBL" id="JAUSVF010000002">
    <property type="protein sequence ID" value="MDQ0322597.1"/>
    <property type="molecule type" value="Genomic_DNA"/>
</dbReference>
<name>A0ABU0C0I0_9HYPH</name>
<comment type="caution">
    <text evidence="5">The sequence shown here is derived from an EMBL/GenBank/DDBJ whole genome shotgun (WGS) entry which is preliminary data.</text>
</comment>
<keyword evidence="3" id="KW-0804">Transcription</keyword>
<dbReference type="PANTHER" id="PTHR46796:SF14">
    <property type="entry name" value="TRANSCRIPTIONAL REGULATORY PROTEIN"/>
    <property type="match status" value="1"/>
</dbReference>
<proteinExistence type="predicted"/>
<dbReference type="RefSeq" id="WP_307234356.1">
    <property type="nucleotide sequence ID" value="NZ_JAUSVF010000002.1"/>
</dbReference>
<dbReference type="InterPro" id="IPR018060">
    <property type="entry name" value="HTH_AraC"/>
</dbReference>
<keyword evidence="1" id="KW-0805">Transcription regulation</keyword>
<reference evidence="5 6" key="1">
    <citation type="submission" date="2023-07" db="EMBL/GenBank/DDBJ databases">
        <title>Genomic Encyclopedia of Type Strains, Phase IV (KMG-IV): sequencing the most valuable type-strain genomes for metagenomic binning, comparative biology and taxonomic classification.</title>
        <authorList>
            <person name="Goeker M."/>
        </authorList>
    </citation>
    <scope>NUCLEOTIDE SEQUENCE [LARGE SCALE GENOMIC DNA]</scope>
    <source>
        <strain evidence="5 6">DSM 1112</strain>
    </source>
</reference>
<dbReference type="InterPro" id="IPR018062">
    <property type="entry name" value="HTH_AraC-typ_CS"/>
</dbReference>
<feature type="domain" description="HTH araC/xylS-type" evidence="4">
    <location>
        <begin position="207"/>
        <end position="305"/>
    </location>
</feature>
<protein>
    <submittedName>
        <fullName evidence="5">AraC-like DNA-binding protein</fullName>
    </submittedName>
</protein>